<dbReference type="AlphaFoldDB" id="A0A1L7GXN0"/>
<dbReference type="CDD" id="cd09727">
    <property type="entry name" value="Cas6_I-E"/>
    <property type="match status" value="1"/>
</dbReference>
<name>A0A1L7GXN0_LIMFE</name>
<dbReference type="SUPFAM" id="SSF117987">
    <property type="entry name" value="CRISPR-associated protein"/>
    <property type="match status" value="2"/>
</dbReference>
<organism evidence="1 2">
    <name type="scientific">Limosilactobacillus fermentum</name>
    <name type="common">Lactobacillus fermentum</name>
    <dbReference type="NCBI Taxonomy" id="1613"/>
    <lineage>
        <taxon>Bacteria</taxon>
        <taxon>Bacillati</taxon>
        <taxon>Bacillota</taxon>
        <taxon>Bacilli</taxon>
        <taxon>Lactobacillales</taxon>
        <taxon>Lactobacillaceae</taxon>
        <taxon>Limosilactobacillus</taxon>
    </lineage>
</organism>
<dbReference type="NCBIfam" id="TIGR01907">
    <property type="entry name" value="casE_Cse3"/>
    <property type="match status" value="1"/>
</dbReference>
<dbReference type="RefSeq" id="WP_046948498.1">
    <property type="nucleotide sequence ID" value="NZ_AP024320.1"/>
</dbReference>
<gene>
    <name evidence="1" type="ORF">BUW47_09040</name>
</gene>
<sequence length="218" mass="25063">MYLSRVKVDTKNRQKISDLTHLGAYHSWVEDSFPQEVVKGERKRHLWRLDQVQGKEYLLVLSDDQPNMNRLEKYGVPGSAQSKTYDQFLSQIQTGRVMRFRLTANPVHRVTEPGEKAGKVYPHITIAQQEKWLIDRAEKNGFTLLTTADGYQFDVVGRDRPQLLHKGQRRVKLNRVSYEGLLKVSDADLFKKLLVNGIGKEKAYGMGLMTVIPVHEKA</sequence>
<evidence type="ECO:0000313" key="1">
    <source>
        <dbReference type="EMBL" id="APU46543.1"/>
    </source>
</evidence>
<protein>
    <submittedName>
        <fullName evidence="1">Type I-E CRISPR-associated protein Cas6/Cse3/CasE</fullName>
    </submittedName>
</protein>
<dbReference type="EMBL" id="CP019030">
    <property type="protein sequence ID" value="APU46543.1"/>
    <property type="molecule type" value="Genomic_DNA"/>
</dbReference>
<dbReference type="Gene3D" id="3.30.70.1210">
    <property type="entry name" value="Crispr-associated protein, domain 2"/>
    <property type="match status" value="1"/>
</dbReference>
<proteinExistence type="predicted"/>
<evidence type="ECO:0000313" key="2">
    <source>
        <dbReference type="Proteomes" id="UP000185427"/>
    </source>
</evidence>
<dbReference type="SMART" id="SM01101">
    <property type="entry name" value="CRISPR_assoc"/>
    <property type="match status" value="1"/>
</dbReference>
<dbReference type="InterPro" id="IPR010179">
    <property type="entry name" value="CRISPR-assoc_prot_Cse3"/>
</dbReference>
<dbReference type="Gene3D" id="3.30.70.1200">
    <property type="entry name" value="Crispr-associated protein, domain 1"/>
    <property type="match status" value="1"/>
</dbReference>
<dbReference type="Proteomes" id="UP000185427">
    <property type="component" value="Chromosome"/>
</dbReference>
<accession>A0A1L7GXN0</accession>
<dbReference type="Pfam" id="PF08798">
    <property type="entry name" value="CRISPR_assoc"/>
    <property type="match status" value="1"/>
</dbReference>
<dbReference type="OrthoDB" id="9795689at2"/>
<reference evidence="1 2" key="1">
    <citation type="submission" date="2016-12" db="EMBL/GenBank/DDBJ databases">
        <title>Complete Genome Sequence of Lactobacillus fermentum Strain SNUV175, a Probiotic for Treatment of Bacterial Vaginosis.</title>
        <authorList>
            <person name="Lee S."/>
            <person name="You H.J."/>
            <person name="Kwon B."/>
            <person name="Ko G."/>
        </authorList>
    </citation>
    <scope>NUCLEOTIDE SEQUENCE [LARGE SCALE GENOMIC DNA]</scope>
    <source>
        <strain evidence="1 2">SNUV175</strain>
    </source>
</reference>